<dbReference type="EMBL" id="CVRI01000038">
    <property type="protein sequence ID" value="CRK94182.1"/>
    <property type="molecule type" value="Genomic_DNA"/>
</dbReference>
<gene>
    <name evidence="1" type="ORF">CLUMA_CG007698</name>
</gene>
<sequence length="80" mass="9529">MEKRMSEKTNHMNFYIQNEFKTMLILIDLNTKRDFITAARKSSLDSQQFLSVPFLIDPIKNISPLNNETFTQKFQRPFKV</sequence>
<dbReference type="AlphaFoldDB" id="A0A1J1I5I1"/>
<name>A0A1J1I5I1_9DIPT</name>
<protein>
    <submittedName>
        <fullName evidence="1">CLUMA_CG007698, isoform A</fullName>
    </submittedName>
</protein>
<evidence type="ECO:0000313" key="2">
    <source>
        <dbReference type="Proteomes" id="UP000183832"/>
    </source>
</evidence>
<keyword evidence="2" id="KW-1185">Reference proteome</keyword>
<dbReference type="Proteomes" id="UP000183832">
    <property type="component" value="Unassembled WGS sequence"/>
</dbReference>
<evidence type="ECO:0000313" key="1">
    <source>
        <dbReference type="EMBL" id="CRK94182.1"/>
    </source>
</evidence>
<reference evidence="1 2" key="1">
    <citation type="submission" date="2015-04" db="EMBL/GenBank/DDBJ databases">
        <authorList>
            <person name="Syromyatnikov M.Y."/>
            <person name="Popov V.N."/>
        </authorList>
    </citation>
    <scope>NUCLEOTIDE SEQUENCE [LARGE SCALE GENOMIC DNA]</scope>
</reference>
<proteinExistence type="predicted"/>
<organism evidence="1 2">
    <name type="scientific">Clunio marinus</name>
    <dbReference type="NCBI Taxonomy" id="568069"/>
    <lineage>
        <taxon>Eukaryota</taxon>
        <taxon>Metazoa</taxon>
        <taxon>Ecdysozoa</taxon>
        <taxon>Arthropoda</taxon>
        <taxon>Hexapoda</taxon>
        <taxon>Insecta</taxon>
        <taxon>Pterygota</taxon>
        <taxon>Neoptera</taxon>
        <taxon>Endopterygota</taxon>
        <taxon>Diptera</taxon>
        <taxon>Nematocera</taxon>
        <taxon>Chironomoidea</taxon>
        <taxon>Chironomidae</taxon>
        <taxon>Clunio</taxon>
    </lineage>
</organism>
<accession>A0A1J1I5I1</accession>